<dbReference type="Pfam" id="PF11708">
    <property type="entry name" value="Slu7"/>
    <property type="match status" value="1"/>
</dbReference>
<dbReference type="VEuPathDB" id="AmoebaDB:DICPUDRAFT_25406"/>
<dbReference type="STRING" id="5786.F0Z711"/>
<dbReference type="RefSeq" id="XP_003283233.1">
    <property type="nucleotide sequence ID" value="XM_003283185.1"/>
</dbReference>
<dbReference type="KEGG" id="dpp:DICPUDRAFT_25406"/>
<dbReference type="EMBL" id="GL870944">
    <property type="protein sequence ID" value="EGC40297.1"/>
    <property type="molecule type" value="Genomic_DNA"/>
</dbReference>
<feature type="compositionally biased region" description="Basic and acidic residues" evidence="8">
    <location>
        <begin position="460"/>
        <end position="490"/>
    </location>
</feature>
<proteinExistence type="inferred from homology"/>
<feature type="compositionally biased region" description="Basic and acidic residues" evidence="8">
    <location>
        <begin position="516"/>
        <end position="529"/>
    </location>
</feature>
<feature type="compositionally biased region" description="Basic and acidic residues" evidence="8">
    <location>
        <begin position="438"/>
        <end position="451"/>
    </location>
</feature>
<dbReference type="GO" id="GO:0000398">
    <property type="term" value="P:mRNA splicing, via spliceosome"/>
    <property type="evidence" value="ECO:0007669"/>
    <property type="project" value="UniProtKB-UniRule"/>
</dbReference>
<dbReference type="Proteomes" id="UP000001064">
    <property type="component" value="Unassembled WGS sequence"/>
</dbReference>
<dbReference type="AlphaFoldDB" id="F0Z711"/>
<keyword evidence="5 7" id="KW-0508">mRNA splicing</keyword>
<dbReference type="InterPro" id="IPR021715">
    <property type="entry name" value="Slu7_dom"/>
</dbReference>
<comment type="function">
    <text evidence="7">Involved in pre-mRNA splicing.</text>
</comment>
<dbReference type="InParanoid" id="F0Z711"/>
<reference evidence="11" key="1">
    <citation type="journal article" date="2011" name="Genome Biol.">
        <title>Comparative genomics of the social amoebae Dictyostelium discoideum and Dictyostelium purpureum.</title>
        <authorList>
            <consortium name="US DOE Joint Genome Institute (JGI-PGF)"/>
            <person name="Sucgang R."/>
            <person name="Kuo A."/>
            <person name="Tian X."/>
            <person name="Salerno W."/>
            <person name="Parikh A."/>
            <person name="Feasley C.L."/>
            <person name="Dalin E."/>
            <person name="Tu H."/>
            <person name="Huang E."/>
            <person name="Barry K."/>
            <person name="Lindquist E."/>
            <person name="Shapiro H."/>
            <person name="Bruce D."/>
            <person name="Schmutz J."/>
            <person name="Salamov A."/>
            <person name="Fey P."/>
            <person name="Gaudet P."/>
            <person name="Anjard C."/>
            <person name="Babu M.M."/>
            <person name="Basu S."/>
            <person name="Bushmanova Y."/>
            <person name="van der Wel H."/>
            <person name="Katoh-Kurasawa M."/>
            <person name="Dinh C."/>
            <person name="Coutinho P.M."/>
            <person name="Saito T."/>
            <person name="Elias M."/>
            <person name="Schaap P."/>
            <person name="Kay R.R."/>
            <person name="Henrissat B."/>
            <person name="Eichinger L."/>
            <person name="Rivero F."/>
            <person name="Putnam N.H."/>
            <person name="West C.M."/>
            <person name="Loomis W.F."/>
            <person name="Chisholm R.L."/>
            <person name="Shaulsky G."/>
            <person name="Strassmann J.E."/>
            <person name="Queller D.C."/>
            <person name="Kuspa A."/>
            <person name="Grigoriev I.V."/>
        </authorList>
    </citation>
    <scope>NUCLEOTIDE SEQUENCE [LARGE SCALE GENOMIC DNA]</scope>
    <source>
        <strain evidence="11">QSDP1</strain>
    </source>
</reference>
<protein>
    <recommendedName>
        <fullName evidence="7">Pre-mRNA-splicing factor SLU7</fullName>
    </recommendedName>
</protein>
<comment type="similarity">
    <text evidence="2 7">Belongs to the SLU7 family.</text>
</comment>
<dbReference type="OMA" id="KYAWESQ"/>
<feature type="region of interest" description="Disordered" evidence="8">
    <location>
        <begin position="510"/>
        <end position="529"/>
    </location>
</feature>
<dbReference type="PANTHER" id="PTHR12942:SF2">
    <property type="entry name" value="PRE-MRNA-SPLICING FACTOR SLU7"/>
    <property type="match status" value="1"/>
</dbReference>
<feature type="compositionally biased region" description="Basic and acidic residues" evidence="8">
    <location>
        <begin position="1"/>
        <end position="17"/>
    </location>
</feature>
<dbReference type="GO" id="GO:0008380">
    <property type="term" value="P:RNA splicing"/>
    <property type="evidence" value="ECO:0000318"/>
    <property type="project" value="GO_Central"/>
</dbReference>
<organism evidence="10 11">
    <name type="scientific">Dictyostelium purpureum</name>
    <name type="common">Slime mold</name>
    <dbReference type="NCBI Taxonomy" id="5786"/>
    <lineage>
        <taxon>Eukaryota</taxon>
        <taxon>Amoebozoa</taxon>
        <taxon>Evosea</taxon>
        <taxon>Eumycetozoa</taxon>
        <taxon>Dictyostelia</taxon>
        <taxon>Dictyosteliales</taxon>
        <taxon>Dictyosteliaceae</taxon>
        <taxon>Dictyostelium</taxon>
    </lineage>
</organism>
<evidence type="ECO:0000256" key="5">
    <source>
        <dbReference type="ARBA" id="ARBA00023187"/>
    </source>
</evidence>
<comment type="subcellular location">
    <subcellularLocation>
        <location evidence="1 7">Nucleus</location>
    </subcellularLocation>
</comment>
<feature type="region of interest" description="Disordered" evidence="8">
    <location>
        <begin position="438"/>
        <end position="503"/>
    </location>
</feature>
<evidence type="ECO:0000256" key="4">
    <source>
        <dbReference type="ARBA" id="ARBA00022728"/>
    </source>
</evidence>
<dbReference type="eggNOG" id="KOG2560">
    <property type="taxonomic scope" value="Eukaryota"/>
</dbReference>
<keyword evidence="11" id="KW-1185">Reference proteome</keyword>
<keyword evidence="3 7" id="KW-0507">mRNA processing</keyword>
<dbReference type="OrthoDB" id="249612at2759"/>
<keyword evidence="4 7" id="KW-0747">Spliceosome</keyword>
<evidence type="ECO:0000256" key="1">
    <source>
        <dbReference type="ARBA" id="ARBA00004123"/>
    </source>
</evidence>
<feature type="non-terminal residue" evidence="10">
    <location>
        <position position="529"/>
    </location>
</feature>
<dbReference type="PANTHER" id="PTHR12942">
    <property type="entry name" value="STEP II SPLICING FACTOR SLU7"/>
    <property type="match status" value="1"/>
</dbReference>
<sequence length="529" mass="61393">KTREEYKKEKELEEARKAGNAPAEVDEEGRDINPHIPEYISKAPWYLNAEKPTLTHQRAPGSKITDKGWYLRGATQGEAATKYRKGACENCGAMTHKTKDCCERPRKLGAKFTNDDIRPDEVIQTLELDYDSKRDPYNGYDPASYKQVMDLYEKADNARKKKKLQELIKQHSKDGKTDIIDDEQISKEMLENAEKEESYDSESIAPIQKLDPKSRTTIRNLRIREDTAKYLYNLDTNSAFYEPKSRSMRDNPLPNANPNDIKFAGDNFQRASGESKDFRDLQLFAWEAQSKGQDIDLSSSPSQAALLHAEFLKKKELLKNQAKNQILSKYGGEEYLKKDDNEKNEISIPQSEIYTEYSSSGKLIKGEERVIKSKYDEDIYLNNHTSIWGSYWENGQWGFACCKQLVKNAYCTGEQDENNTTTTNTQSSSLLEQHLNKLNEETPSSLKEKEKEKRRKEKKERKEKEEKLKKAIKEEEDYNKKSQEKDERNIKYNSLSADDYNVSDEQMEAYNLKRKRSDDPMANFKDEEY</sequence>
<evidence type="ECO:0000259" key="9">
    <source>
        <dbReference type="Pfam" id="PF11708"/>
    </source>
</evidence>
<evidence type="ECO:0000256" key="7">
    <source>
        <dbReference type="RuleBase" id="RU367071"/>
    </source>
</evidence>
<dbReference type="GO" id="GO:0005681">
    <property type="term" value="C:spliceosomal complex"/>
    <property type="evidence" value="ECO:0000318"/>
    <property type="project" value="GO_Central"/>
</dbReference>
<dbReference type="GeneID" id="10509137"/>
<evidence type="ECO:0000256" key="2">
    <source>
        <dbReference type="ARBA" id="ARBA00007203"/>
    </source>
</evidence>
<name>F0Z711_DICPU</name>
<comment type="subunit">
    <text evidence="7">Associated with the spliceosome.</text>
</comment>
<evidence type="ECO:0000256" key="3">
    <source>
        <dbReference type="ARBA" id="ARBA00022664"/>
    </source>
</evidence>
<dbReference type="FunCoup" id="F0Z711">
    <property type="interactions" value="831"/>
</dbReference>
<accession>F0Z711</accession>
<dbReference type="InterPro" id="IPR039974">
    <property type="entry name" value="Splicing_factor_SLU7"/>
</dbReference>
<feature type="domain" description="Pre-mRNA-splicing factor SLU7" evidence="9">
    <location>
        <begin position="128"/>
        <end position="390"/>
    </location>
</feature>
<feature type="region of interest" description="Disordered" evidence="8">
    <location>
        <begin position="1"/>
        <end position="35"/>
    </location>
</feature>
<evidence type="ECO:0000256" key="8">
    <source>
        <dbReference type="SAM" id="MobiDB-lite"/>
    </source>
</evidence>
<keyword evidence="6 7" id="KW-0539">Nucleus</keyword>
<evidence type="ECO:0000256" key="6">
    <source>
        <dbReference type="ARBA" id="ARBA00023242"/>
    </source>
</evidence>
<evidence type="ECO:0000313" key="10">
    <source>
        <dbReference type="EMBL" id="EGC40297.1"/>
    </source>
</evidence>
<evidence type="ECO:0000313" key="11">
    <source>
        <dbReference type="Proteomes" id="UP000001064"/>
    </source>
</evidence>
<dbReference type="GO" id="GO:0030628">
    <property type="term" value="F:pre-mRNA 3'-splice site binding"/>
    <property type="evidence" value="ECO:0007669"/>
    <property type="project" value="UniProtKB-UniRule"/>
</dbReference>
<gene>
    <name evidence="10" type="ORF">DICPUDRAFT_25406</name>
</gene>